<dbReference type="InterPro" id="IPR012310">
    <property type="entry name" value="DNA_ligase_ATP-dep_cent"/>
</dbReference>
<dbReference type="OrthoDB" id="9802472at2"/>
<dbReference type="AlphaFoldDB" id="A0A2S9YKB3"/>
<keyword evidence="3" id="KW-0436">Ligase</keyword>
<comment type="catalytic activity">
    <reaction evidence="1">
        <text>ATP + (deoxyribonucleotide)n-3'-hydroxyl + 5'-phospho-(deoxyribonucleotide)m = (deoxyribonucleotide)n+m + AMP + diphosphate.</text>
        <dbReference type="EC" id="6.5.1.1"/>
    </reaction>
</comment>
<dbReference type="PROSITE" id="PS00697">
    <property type="entry name" value="DNA_LIGASE_A1"/>
    <property type="match status" value="1"/>
</dbReference>
<dbReference type="Proteomes" id="UP000238823">
    <property type="component" value="Unassembled WGS sequence"/>
</dbReference>
<dbReference type="InterPro" id="IPR012340">
    <property type="entry name" value="NA-bd_OB-fold"/>
</dbReference>
<evidence type="ECO:0000313" key="4">
    <source>
        <dbReference type="Proteomes" id="UP000238823"/>
    </source>
</evidence>
<dbReference type="SUPFAM" id="SSF50249">
    <property type="entry name" value="Nucleic acid-binding proteins"/>
    <property type="match status" value="1"/>
</dbReference>
<dbReference type="GO" id="GO:0005524">
    <property type="term" value="F:ATP binding"/>
    <property type="evidence" value="ECO:0007669"/>
    <property type="project" value="InterPro"/>
</dbReference>
<evidence type="ECO:0000259" key="2">
    <source>
        <dbReference type="PROSITE" id="PS50160"/>
    </source>
</evidence>
<dbReference type="GO" id="GO:0006310">
    <property type="term" value="P:DNA recombination"/>
    <property type="evidence" value="ECO:0007669"/>
    <property type="project" value="InterPro"/>
</dbReference>
<gene>
    <name evidence="3" type="ORF">ENSA7_45840</name>
</gene>
<evidence type="ECO:0000313" key="3">
    <source>
        <dbReference type="EMBL" id="PRQ05466.1"/>
    </source>
</evidence>
<organism evidence="3 4">
    <name type="scientific">Enhygromyxa salina</name>
    <dbReference type="NCBI Taxonomy" id="215803"/>
    <lineage>
        <taxon>Bacteria</taxon>
        <taxon>Pseudomonadati</taxon>
        <taxon>Myxococcota</taxon>
        <taxon>Polyangia</taxon>
        <taxon>Nannocystales</taxon>
        <taxon>Nannocystaceae</taxon>
        <taxon>Enhygromyxa</taxon>
    </lineage>
</organism>
<accession>A0A2S9YKB3</accession>
<sequence>MTLAAAEKAFAKLVHQKVAKGYEELTEVVQPQAVAPPEGEGSGSRATGIRAKVGDGAQLLNAIDPEALGGLLADDDVIAQQKLDGSRVLVHIDDGEIRATNRAGQLTTIHASILAALDSVPRGTVIDGELMSGADGPCYWLFDILKIAGEDLRGLGYLERWERLDAEIEPVVEPPIRILEYAQGSAAKQALYDRLVAGSAEGIVFKRADARYQTGRPSSGGDQLKHKFIKSADVVILENAGNAYRMGVYAGGVLREVGKVFAGTTNASRVELDDRLSAGEQPVAEVRYLYATDDEQLYQPVFVRLRDDKPALECGVDQLEKTRREVHQH</sequence>
<comment type="caution">
    <text evidence="3">The sequence shown here is derived from an EMBL/GenBank/DDBJ whole genome shotgun (WGS) entry which is preliminary data.</text>
</comment>
<evidence type="ECO:0000256" key="1">
    <source>
        <dbReference type="ARBA" id="ARBA00034003"/>
    </source>
</evidence>
<dbReference type="GO" id="GO:0003910">
    <property type="term" value="F:DNA ligase (ATP) activity"/>
    <property type="evidence" value="ECO:0007669"/>
    <property type="project" value="UniProtKB-EC"/>
</dbReference>
<name>A0A2S9YKB3_9BACT</name>
<proteinExistence type="predicted"/>
<protein>
    <submittedName>
        <fullName evidence="3">Putative DNA ligase-like protein</fullName>
    </submittedName>
</protein>
<dbReference type="Pfam" id="PF09414">
    <property type="entry name" value="RNA_ligase"/>
    <property type="match status" value="1"/>
</dbReference>
<feature type="domain" description="ATP-dependent DNA ligase family profile" evidence="2">
    <location>
        <begin position="138"/>
        <end position="252"/>
    </location>
</feature>
<dbReference type="GO" id="GO:0006281">
    <property type="term" value="P:DNA repair"/>
    <property type="evidence" value="ECO:0007669"/>
    <property type="project" value="InterPro"/>
</dbReference>
<reference evidence="3 4" key="1">
    <citation type="submission" date="2018-03" db="EMBL/GenBank/DDBJ databases">
        <title>Draft Genome Sequences of the Obligatory Marine Myxobacteria Enhygromyxa salina SWB007.</title>
        <authorList>
            <person name="Poehlein A."/>
            <person name="Moghaddam J.A."/>
            <person name="Harms H."/>
            <person name="Alanjari M."/>
            <person name="Koenig G.M."/>
            <person name="Daniel R."/>
            <person name="Schaeberle T.F."/>
        </authorList>
    </citation>
    <scope>NUCLEOTIDE SEQUENCE [LARGE SCALE GENOMIC DNA]</scope>
    <source>
        <strain evidence="3 4">SWB007</strain>
    </source>
</reference>
<dbReference type="Gene3D" id="3.30.470.30">
    <property type="entry name" value="DNA ligase/mRNA capping enzyme"/>
    <property type="match status" value="2"/>
</dbReference>
<dbReference type="EMBL" id="PVNL01000094">
    <property type="protein sequence ID" value="PRQ05466.1"/>
    <property type="molecule type" value="Genomic_DNA"/>
</dbReference>
<dbReference type="PROSITE" id="PS50160">
    <property type="entry name" value="DNA_LIGASE_A3"/>
    <property type="match status" value="1"/>
</dbReference>
<dbReference type="InterPro" id="IPR021122">
    <property type="entry name" value="RNA_ligase_dom_REL/Rnl2"/>
</dbReference>
<dbReference type="SUPFAM" id="SSF56091">
    <property type="entry name" value="DNA ligase/mRNA capping enzyme, catalytic domain"/>
    <property type="match status" value="1"/>
</dbReference>
<dbReference type="InterPro" id="IPR016059">
    <property type="entry name" value="DNA_ligase_ATP-dep_CS"/>
</dbReference>